<dbReference type="EMBL" id="LSBH01000007">
    <property type="protein sequence ID" value="OAQ76051.1"/>
    <property type="molecule type" value="Genomic_DNA"/>
</dbReference>
<organism evidence="1 3">
    <name type="scientific">Purpureocillium lilacinum</name>
    <name type="common">Paecilomyces lilacinus</name>
    <dbReference type="NCBI Taxonomy" id="33203"/>
    <lineage>
        <taxon>Eukaryota</taxon>
        <taxon>Fungi</taxon>
        <taxon>Dikarya</taxon>
        <taxon>Ascomycota</taxon>
        <taxon>Pezizomycotina</taxon>
        <taxon>Sordariomycetes</taxon>
        <taxon>Hypocreomycetidae</taxon>
        <taxon>Hypocreales</taxon>
        <taxon>Ophiocordycipitaceae</taxon>
        <taxon>Purpureocillium</taxon>
    </lineage>
</organism>
<dbReference type="AlphaFoldDB" id="A0A179GFA1"/>
<evidence type="ECO:0000313" key="1">
    <source>
        <dbReference type="EMBL" id="OAQ76051.1"/>
    </source>
</evidence>
<gene>
    <name evidence="1" type="ORF">VFPBJ_08411</name>
    <name evidence="2" type="ORF">VFPFJ_09004</name>
</gene>
<accession>A0A179GFA1</accession>
<dbReference type="Proteomes" id="UP000078340">
    <property type="component" value="Unassembled WGS sequence"/>
</dbReference>
<name>A0A179GFA1_PURLI</name>
<proteinExistence type="predicted"/>
<protein>
    <submittedName>
        <fullName evidence="1">Uncharacterized protein</fullName>
    </submittedName>
</protein>
<comment type="caution">
    <text evidence="1">The sequence shown here is derived from an EMBL/GenBank/DDBJ whole genome shotgun (WGS) entry which is preliminary data.</text>
</comment>
<dbReference type="Proteomes" id="UP000078240">
    <property type="component" value="Unassembled WGS sequence"/>
</dbReference>
<reference evidence="1 3" key="1">
    <citation type="submission" date="2016-01" db="EMBL/GenBank/DDBJ databases">
        <title>Biosynthesis of antibiotic leucinostatins and their inhibition on Phytophthora in bio-control Purpureocillium lilacinum.</title>
        <authorList>
            <person name="Wang G."/>
            <person name="Liu Z."/>
            <person name="Lin R."/>
            <person name="Li E."/>
            <person name="Mao Z."/>
            <person name="Ling J."/>
            <person name="Yin W."/>
            <person name="Xie B."/>
        </authorList>
    </citation>
    <scope>NUCLEOTIDE SEQUENCE [LARGE SCALE GENOMIC DNA]</scope>
    <source>
        <strain evidence="1">PLBJ-1</strain>
        <strain evidence="2">PLFJ-1</strain>
    </source>
</reference>
<evidence type="ECO:0000313" key="3">
    <source>
        <dbReference type="Proteomes" id="UP000078240"/>
    </source>
</evidence>
<sequence length="63" mass="6823">MEQGAAKELTVSTPWALGLTTVDETISQAATVHTWYLGRSSSNIGNRFWVHLSTALVPLGHTL</sequence>
<evidence type="ECO:0000313" key="2">
    <source>
        <dbReference type="EMBL" id="OAQ83201.1"/>
    </source>
</evidence>
<dbReference type="EMBL" id="LSBI01000008">
    <property type="protein sequence ID" value="OAQ83201.1"/>
    <property type="molecule type" value="Genomic_DNA"/>
</dbReference>